<evidence type="ECO:0000313" key="13">
    <source>
        <dbReference type="EMBL" id="TFU02892.1"/>
    </source>
</evidence>
<accession>A0A4Y9ELL9</accession>
<dbReference type="Gene3D" id="2.40.50.100">
    <property type="match status" value="2"/>
</dbReference>
<name>A0A4Y9ELL9_9SPHN</name>
<dbReference type="RefSeq" id="WP_135245486.1">
    <property type="nucleotide sequence ID" value="NZ_SIHO01000002.1"/>
</dbReference>
<keyword evidence="5 9" id="KW-0997">Cell inner membrane</keyword>
<evidence type="ECO:0000259" key="11">
    <source>
        <dbReference type="Pfam" id="PF25994"/>
    </source>
</evidence>
<comment type="caution">
    <text evidence="13">The sequence shown here is derived from an EMBL/GenBank/DDBJ whole genome shotgun (WGS) entry which is preliminary data.</text>
</comment>
<evidence type="ECO:0000256" key="10">
    <source>
        <dbReference type="SAM" id="Coils"/>
    </source>
</evidence>
<keyword evidence="7 9" id="KW-1133">Transmembrane helix</keyword>
<organism evidence="13 14">
    <name type="scientific">Glacieibacterium arshaanense</name>
    <dbReference type="NCBI Taxonomy" id="2511025"/>
    <lineage>
        <taxon>Bacteria</taxon>
        <taxon>Pseudomonadati</taxon>
        <taxon>Pseudomonadota</taxon>
        <taxon>Alphaproteobacteria</taxon>
        <taxon>Sphingomonadales</taxon>
        <taxon>Sphingosinicellaceae</taxon>
        <taxon>Glacieibacterium</taxon>
    </lineage>
</organism>
<evidence type="ECO:0000256" key="8">
    <source>
        <dbReference type="ARBA" id="ARBA00023136"/>
    </source>
</evidence>
<dbReference type="Pfam" id="PF26002">
    <property type="entry name" value="Beta-barrel_AprE"/>
    <property type="match status" value="1"/>
</dbReference>
<feature type="domain" description="AprE-like long alpha-helical hairpin" evidence="11">
    <location>
        <begin position="98"/>
        <end position="281"/>
    </location>
</feature>
<evidence type="ECO:0000256" key="1">
    <source>
        <dbReference type="ARBA" id="ARBA00004377"/>
    </source>
</evidence>
<dbReference type="EMBL" id="SIHO01000002">
    <property type="protein sequence ID" value="TFU02892.1"/>
    <property type="molecule type" value="Genomic_DNA"/>
</dbReference>
<feature type="coiled-coil region" evidence="10">
    <location>
        <begin position="152"/>
        <end position="179"/>
    </location>
</feature>
<keyword evidence="4 9" id="KW-1003">Cell membrane</keyword>
<keyword evidence="10" id="KW-0175">Coiled coil</keyword>
<protein>
    <recommendedName>
        <fullName evidence="9">Membrane fusion protein (MFP) family protein</fullName>
    </recommendedName>
</protein>
<keyword evidence="8 9" id="KW-0472">Membrane</keyword>
<dbReference type="PRINTS" id="PR01490">
    <property type="entry name" value="RTXTOXIND"/>
</dbReference>
<evidence type="ECO:0000256" key="6">
    <source>
        <dbReference type="ARBA" id="ARBA00022692"/>
    </source>
</evidence>
<keyword evidence="3 9" id="KW-0813">Transport</keyword>
<dbReference type="InterPro" id="IPR010129">
    <property type="entry name" value="T1SS_HlyD"/>
</dbReference>
<keyword evidence="6 9" id="KW-0812">Transmembrane</keyword>
<reference evidence="13 14" key="1">
    <citation type="submission" date="2019-02" db="EMBL/GenBank/DDBJ databases">
        <title>Polymorphobacter sp. isolated from the lake at the Tibet of China.</title>
        <authorList>
            <person name="Li A."/>
        </authorList>
    </citation>
    <scope>NUCLEOTIDE SEQUENCE [LARGE SCALE GENOMIC DNA]</scope>
    <source>
        <strain evidence="13 14">DJ1R-1</strain>
    </source>
</reference>
<evidence type="ECO:0000256" key="4">
    <source>
        <dbReference type="ARBA" id="ARBA00022475"/>
    </source>
</evidence>
<evidence type="ECO:0000259" key="12">
    <source>
        <dbReference type="Pfam" id="PF26002"/>
    </source>
</evidence>
<proteinExistence type="inferred from homology"/>
<dbReference type="GO" id="GO:0015031">
    <property type="term" value="P:protein transport"/>
    <property type="evidence" value="ECO:0007669"/>
    <property type="project" value="InterPro"/>
</dbReference>
<comment type="subcellular location">
    <subcellularLocation>
        <location evidence="1 9">Cell inner membrane</location>
        <topology evidence="1 9">Single-pass membrane protein</topology>
    </subcellularLocation>
</comment>
<dbReference type="Pfam" id="PF25994">
    <property type="entry name" value="HH_AprE"/>
    <property type="match status" value="1"/>
</dbReference>
<feature type="domain" description="AprE-like beta-barrel" evidence="12">
    <location>
        <begin position="323"/>
        <end position="411"/>
    </location>
</feature>
<dbReference type="InterPro" id="IPR050739">
    <property type="entry name" value="MFP"/>
</dbReference>
<dbReference type="GO" id="GO:0005886">
    <property type="term" value="C:plasma membrane"/>
    <property type="evidence" value="ECO:0007669"/>
    <property type="project" value="UniProtKB-SubCell"/>
</dbReference>
<feature type="transmembrane region" description="Helical" evidence="9">
    <location>
        <begin position="24"/>
        <end position="42"/>
    </location>
</feature>
<dbReference type="PANTHER" id="PTHR30386:SF26">
    <property type="entry name" value="TRANSPORT PROTEIN COMB"/>
    <property type="match status" value="1"/>
</dbReference>
<evidence type="ECO:0000256" key="3">
    <source>
        <dbReference type="ARBA" id="ARBA00022448"/>
    </source>
</evidence>
<dbReference type="InterPro" id="IPR058781">
    <property type="entry name" value="HH_AprE-like"/>
</dbReference>
<keyword evidence="14" id="KW-1185">Reference proteome</keyword>
<sequence length="437" mass="46567">MTNTLTDAIESIPARLEPSRAARLLLWTITGFFVVMILWAAFSKVDEVATAQGRVIPSKQLQIVSNLEGGVVKAILVKPGQKVAAGQVLLELDKTIFSAELGKTSGNYDALVARAARLQAEVAGTPLRFPEGLAARTPSVVTTESAVHSAQMANLTTETSAAQARLDQARRALGEAEAAASARAQESDLRARELSMVAPLVEKGIEPQIELVRAQSIAAQARAGKTSADLAVRRAASAVTQSESELRNVRDHFRAQAVEQLTQVRTELAGQGETLPALEDRVARTQLKAPIAGTVNRVLVTTIGGTVRPGEPLVEIVPVGDTLVVEAQVRPADIAFVHIGQRAFVKLTAYDYSVYGGLEGVVERISPDATVNEKTGESFFTIRVTTKGKGLTSPDGQPLPIGVGMIAEVDVLGHKRSILSYLLTPVSKMSDNAFREK</sequence>
<comment type="similarity">
    <text evidence="2 9">Belongs to the membrane fusion protein (MFP) (TC 8.A.1) family.</text>
</comment>
<dbReference type="OrthoDB" id="9810980at2"/>
<dbReference type="Gene3D" id="2.40.30.170">
    <property type="match status" value="1"/>
</dbReference>
<evidence type="ECO:0000256" key="7">
    <source>
        <dbReference type="ARBA" id="ARBA00022989"/>
    </source>
</evidence>
<evidence type="ECO:0000313" key="14">
    <source>
        <dbReference type="Proteomes" id="UP000297737"/>
    </source>
</evidence>
<evidence type="ECO:0000256" key="9">
    <source>
        <dbReference type="RuleBase" id="RU365093"/>
    </source>
</evidence>
<gene>
    <name evidence="13" type="ORF">EUV02_06675</name>
</gene>
<dbReference type="SUPFAM" id="SSF111369">
    <property type="entry name" value="HlyD-like secretion proteins"/>
    <property type="match status" value="1"/>
</dbReference>
<dbReference type="InterPro" id="IPR058982">
    <property type="entry name" value="Beta-barrel_AprE"/>
</dbReference>
<dbReference type="Gene3D" id="1.10.287.470">
    <property type="entry name" value="Helix hairpin bin"/>
    <property type="match status" value="1"/>
</dbReference>
<evidence type="ECO:0000256" key="5">
    <source>
        <dbReference type="ARBA" id="ARBA00022519"/>
    </source>
</evidence>
<dbReference type="PANTHER" id="PTHR30386">
    <property type="entry name" value="MEMBRANE FUSION SUBUNIT OF EMRAB-TOLC MULTIDRUG EFFLUX PUMP"/>
    <property type="match status" value="1"/>
</dbReference>
<dbReference type="NCBIfam" id="TIGR01843">
    <property type="entry name" value="type_I_hlyD"/>
    <property type="match status" value="1"/>
</dbReference>
<dbReference type="AlphaFoldDB" id="A0A4Y9ELL9"/>
<evidence type="ECO:0000256" key="2">
    <source>
        <dbReference type="ARBA" id="ARBA00009477"/>
    </source>
</evidence>
<dbReference type="Proteomes" id="UP000297737">
    <property type="component" value="Unassembled WGS sequence"/>
</dbReference>